<dbReference type="PANTHER" id="PTHR21520:SF2">
    <property type="entry name" value="GLUTAMATE-RICH PROTEIN 2"/>
    <property type="match status" value="1"/>
</dbReference>
<dbReference type="GeneID" id="108701365"/>
<sequence>MVLSFRCVFDDIQLQKTTMVSRVEIRSATPRTNGPGKLEVLGPEDFSTETCSLAPQFSNFETTDLTNAIKTVANEKGKLQVLGPQENVFVFPSGTTSRPVSAGGRQWSVGRKMYSPTKQISLCAVKVLSQSFDSENCKPLQKMSPNATVKKSVPEGLDENSECVPQHVEKEVVTDKDKESSDEDKSSDEKEAVPLELLAEFLKAVMAADYKVAHKLCQMILLYEPENREAKEFYPLIEKMVQMEDGNTDSEDTENSEDTEGSEESDEESSESESGDSSDTSSDDTSEDESVP</sequence>
<dbReference type="PANTHER" id="PTHR21520">
    <property type="entry name" value="GLUTAMATE-RICH PROTEIN 2"/>
    <property type="match status" value="1"/>
</dbReference>
<gene>
    <name evidence="3" type="primary">LOC108701365</name>
</gene>
<evidence type="ECO:0000256" key="1">
    <source>
        <dbReference type="SAM" id="MobiDB-lite"/>
    </source>
</evidence>
<accession>A0A8J0TUK4</accession>
<protein>
    <submittedName>
        <fullName evidence="3">Acidic leucine-rich nuclear phosphoprotein 32 family member B isoform X1</fullName>
    </submittedName>
</protein>
<dbReference type="AlphaFoldDB" id="A0A8J0TUK4"/>
<keyword evidence="2" id="KW-1185">Reference proteome</keyword>
<dbReference type="InterPro" id="IPR026703">
    <property type="entry name" value="ERICH2"/>
</dbReference>
<dbReference type="RefSeq" id="XP_018091375.1">
    <property type="nucleotide sequence ID" value="XM_018235886.2"/>
</dbReference>
<dbReference type="KEGG" id="xla:108701365"/>
<organism evidence="2 3">
    <name type="scientific">Xenopus laevis</name>
    <name type="common">African clawed frog</name>
    <dbReference type="NCBI Taxonomy" id="8355"/>
    <lineage>
        <taxon>Eukaryota</taxon>
        <taxon>Metazoa</taxon>
        <taxon>Chordata</taxon>
        <taxon>Craniata</taxon>
        <taxon>Vertebrata</taxon>
        <taxon>Euteleostomi</taxon>
        <taxon>Amphibia</taxon>
        <taxon>Batrachia</taxon>
        <taxon>Anura</taxon>
        <taxon>Pipoidea</taxon>
        <taxon>Pipidae</taxon>
        <taxon>Xenopodinae</taxon>
        <taxon>Xenopus</taxon>
        <taxon>Xenopus</taxon>
    </lineage>
</organism>
<reference evidence="3" key="1">
    <citation type="submission" date="2025-08" db="UniProtKB">
        <authorList>
            <consortium name="RefSeq"/>
        </authorList>
    </citation>
    <scope>IDENTIFICATION</scope>
    <source>
        <strain evidence="3">J_2021</strain>
        <tissue evidence="3">Erythrocytes</tissue>
    </source>
</reference>
<feature type="region of interest" description="Disordered" evidence="1">
    <location>
        <begin position="139"/>
        <end position="191"/>
    </location>
</feature>
<evidence type="ECO:0000313" key="2">
    <source>
        <dbReference type="Proteomes" id="UP000186698"/>
    </source>
</evidence>
<dbReference type="CTD" id="108701365"/>
<dbReference type="Proteomes" id="UP000186698">
    <property type="component" value="Chromosome 9_10L"/>
</dbReference>
<feature type="compositionally biased region" description="Acidic residues" evidence="1">
    <location>
        <begin position="246"/>
        <end position="292"/>
    </location>
</feature>
<feature type="region of interest" description="Disordered" evidence="1">
    <location>
        <begin position="243"/>
        <end position="292"/>
    </location>
</feature>
<name>A0A8J0TUK4_XENLA</name>
<feature type="compositionally biased region" description="Basic and acidic residues" evidence="1">
    <location>
        <begin position="167"/>
        <end position="191"/>
    </location>
</feature>
<dbReference type="OrthoDB" id="9950633at2759"/>
<proteinExistence type="predicted"/>
<evidence type="ECO:0000313" key="3">
    <source>
        <dbReference type="RefSeq" id="XP_018091375.1"/>
    </source>
</evidence>